<name>A0ABY4GIU5_9BACI</name>
<dbReference type="PROSITE" id="PS50109">
    <property type="entry name" value="HIS_KIN"/>
    <property type="match status" value="1"/>
</dbReference>
<dbReference type="Pfam" id="PF07730">
    <property type="entry name" value="HisKA_3"/>
    <property type="match status" value="1"/>
</dbReference>
<evidence type="ECO:0000256" key="1">
    <source>
        <dbReference type="ARBA" id="ARBA00000085"/>
    </source>
</evidence>
<keyword evidence="11" id="KW-1185">Reference proteome</keyword>
<feature type="transmembrane region" description="Helical" evidence="8">
    <location>
        <begin position="153"/>
        <end position="174"/>
    </location>
</feature>
<evidence type="ECO:0000256" key="6">
    <source>
        <dbReference type="ARBA" id="ARBA00022840"/>
    </source>
</evidence>
<accession>A0ABY4GIU5</accession>
<feature type="transmembrane region" description="Helical" evidence="8">
    <location>
        <begin position="283"/>
        <end position="304"/>
    </location>
</feature>
<feature type="transmembrane region" description="Helical" evidence="8">
    <location>
        <begin position="343"/>
        <end position="362"/>
    </location>
</feature>
<evidence type="ECO:0000313" key="11">
    <source>
        <dbReference type="Proteomes" id="UP000831537"/>
    </source>
</evidence>
<gene>
    <name evidence="10" type="ORF">MUN87_16430</name>
</gene>
<dbReference type="PANTHER" id="PTHR24421:SF60">
    <property type="entry name" value="SENSOR HISTIDINE KINASE COMP"/>
    <property type="match status" value="1"/>
</dbReference>
<comment type="catalytic activity">
    <reaction evidence="1">
        <text>ATP + protein L-histidine = ADP + protein N-phospho-L-histidine.</text>
        <dbReference type="EC" id="2.7.13.3"/>
    </reaction>
</comment>
<dbReference type="InterPro" id="IPR005467">
    <property type="entry name" value="His_kinase_dom"/>
</dbReference>
<dbReference type="CDD" id="cd16917">
    <property type="entry name" value="HATPase_UhpB-NarQ-NarX-like"/>
    <property type="match status" value="1"/>
</dbReference>
<dbReference type="SMART" id="SM00387">
    <property type="entry name" value="HATPase_c"/>
    <property type="match status" value="1"/>
</dbReference>
<feature type="transmembrane region" description="Helical" evidence="8">
    <location>
        <begin position="221"/>
        <end position="240"/>
    </location>
</feature>
<evidence type="ECO:0000256" key="8">
    <source>
        <dbReference type="SAM" id="Phobius"/>
    </source>
</evidence>
<proteinExistence type="predicted"/>
<evidence type="ECO:0000313" key="10">
    <source>
        <dbReference type="EMBL" id="UOQ84281.1"/>
    </source>
</evidence>
<evidence type="ECO:0000259" key="9">
    <source>
        <dbReference type="PROSITE" id="PS50109"/>
    </source>
</evidence>
<dbReference type="InterPro" id="IPR003594">
    <property type="entry name" value="HATPase_dom"/>
</dbReference>
<feature type="transmembrane region" description="Helical" evidence="8">
    <location>
        <begin position="123"/>
        <end position="141"/>
    </location>
</feature>
<keyword evidence="8" id="KW-0812">Transmembrane</keyword>
<dbReference type="InterPro" id="IPR036890">
    <property type="entry name" value="HATPase_C_sf"/>
</dbReference>
<dbReference type="Gene3D" id="2.30.42.10">
    <property type="match status" value="1"/>
</dbReference>
<dbReference type="InterPro" id="IPR050482">
    <property type="entry name" value="Sensor_HK_TwoCompSys"/>
</dbReference>
<dbReference type="Pfam" id="PF02518">
    <property type="entry name" value="HATPase_c"/>
    <property type="match status" value="1"/>
</dbReference>
<keyword evidence="7" id="KW-0902">Two-component regulatory system</keyword>
<reference evidence="10 11" key="1">
    <citation type="submission" date="2022-04" db="EMBL/GenBank/DDBJ databases">
        <title>Gracilibacillus sp. isolated from saltern.</title>
        <authorList>
            <person name="Won M."/>
            <person name="Lee C.-M."/>
            <person name="Woen H.-Y."/>
            <person name="Kwon S.-W."/>
        </authorList>
    </citation>
    <scope>NUCLEOTIDE SEQUENCE [LARGE SCALE GENOMIC DNA]</scope>
    <source>
        <strain evidence="10 11">SSPM10-3</strain>
    </source>
</reference>
<dbReference type="InterPro" id="IPR036034">
    <property type="entry name" value="PDZ_sf"/>
</dbReference>
<keyword evidence="8" id="KW-0472">Membrane</keyword>
<feature type="domain" description="Histidine kinase" evidence="9">
    <location>
        <begin position="652"/>
        <end position="742"/>
    </location>
</feature>
<evidence type="ECO:0000256" key="2">
    <source>
        <dbReference type="ARBA" id="ARBA00012438"/>
    </source>
</evidence>
<evidence type="ECO:0000256" key="3">
    <source>
        <dbReference type="ARBA" id="ARBA00022679"/>
    </source>
</evidence>
<dbReference type="SUPFAM" id="SSF55874">
    <property type="entry name" value="ATPase domain of HSP90 chaperone/DNA topoisomerase II/histidine kinase"/>
    <property type="match status" value="1"/>
</dbReference>
<dbReference type="InterPro" id="IPR011712">
    <property type="entry name" value="Sig_transdc_His_kin_sub3_dim/P"/>
</dbReference>
<dbReference type="EMBL" id="CP095071">
    <property type="protein sequence ID" value="UOQ84281.1"/>
    <property type="molecule type" value="Genomic_DNA"/>
</dbReference>
<keyword evidence="5" id="KW-0418">Kinase</keyword>
<keyword evidence="6 10" id="KW-0067">ATP-binding</keyword>
<dbReference type="Proteomes" id="UP000831537">
    <property type="component" value="Chromosome"/>
</dbReference>
<dbReference type="EC" id="2.7.13.3" evidence="2"/>
<feature type="transmembrane region" description="Helical" evidence="8">
    <location>
        <begin position="186"/>
        <end position="209"/>
    </location>
</feature>
<dbReference type="Gene3D" id="3.30.565.10">
    <property type="entry name" value="Histidine kinase-like ATPase, C-terminal domain"/>
    <property type="match status" value="1"/>
</dbReference>
<keyword evidence="4" id="KW-0547">Nucleotide-binding</keyword>
<evidence type="ECO:0000256" key="7">
    <source>
        <dbReference type="ARBA" id="ARBA00023012"/>
    </source>
</evidence>
<evidence type="ECO:0000256" key="5">
    <source>
        <dbReference type="ARBA" id="ARBA00022777"/>
    </source>
</evidence>
<keyword evidence="8" id="KW-1133">Transmembrane helix</keyword>
<sequence length="751" mass="87499">MTYVTVTKTYVGLNVKETTDGQWEITKVDSIGWAAQRKVQTGDIITEINGKDPESFHFIKQYGVVGHLDQMKVLRNGSMLEFEVQVPRNYNTLLYHTLLPMLAFLVLFGFSIYIYWKKRDDKVVFILVAFFVAVGLCYVSAGASARTDSFARMMNSLSMMMVPSLFIHFHYRYFFKYQIQFMKMKYLVIIYAVNFLVVLLGMLSIFVYVGNMYVFFRNAQLLLFSFEILLSFVVLIYHYFKYRKMVQKPILQNAIFGIVVSFFPFIFLTALPNTIFGVELIPASLTAACLIFLPVFFLYLVIMDQVFDIDFINSRLRYYAFISLILTGIIIGIMLFFTNLSFIEWARVSILTYGSLIIMFYLEEKLNIRHRLFKDKFNLDRYSYDIAKIVKREELDKRLIKEIREVLPIQKVSLVKFDKKGVNTELSAGDHEYPKDFIEFYIKYYNPMLSIGSQFSIEGGLCYIISEQHDSIHILWIQRKANFTPFNKDEQSWLKMLVHYTSIVYENFQLIEGVTEDMKQSLDNDQSMPSWMLRLLFRLSEKERTRLSSDLHDSALQEQLVWYRKVEELLEDDQLPGSVRAPLTDVRRGLLGVVDQIRETCTLLRPPFLKETGIIEALSYLIQQYRSRESFAIEFISYDFSANLEDDQALVIYRVVQELLNNASKHSKASQIVIEMKSEDNAVFLTYKDDGVGFPPNRSYHSGKHMGLVGIRQRVNSIQGNMEVFSSENAGVEVAILLQTDLEIRHYSDVM</sequence>
<dbReference type="PANTHER" id="PTHR24421">
    <property type="entry name" value="NITRATE/NITRITE SENSOR PROTEIN NARX-RELATED"/>
    <property type="match status" value="1"/>
</dbReference>
<dbReference type="GO" id="GO:0005524">
    <property type="term" value="F:ATP binding"/>
    <property type="evidence" value="ECO:0007669"/>
    <property type="project" value="UniProtKB-KW"/>
</dbReference>
<dbReference type="RefSeq" id="WP_244741790.1">
    <property type="nucleotide sequence ID" value="NZ_CP095071.1"/>
</dbReference>
<keyword evidence="3" id="KW-0808">Transferase</keyword>
<evidence type="ECO:0000256" key="4">
    <source>
        <dbReference type="ARBA" id="ARBA00022741"/>
    </source>
</evidence>
<protein>
    <recommendedName>
        <fullName evidence="2">histidine kinase</fullName>
        <ecNumber evidence="2">2.7.13.3</ecNumber>
    </recommendedName>
</protein>
<feature type="transmembrane region" description="Helical" evidence="8">
    <location>
        <begin position="252"/>
        <end position="271"/>
    </location>
</feature>
<feature type="transmembrane region" description="Helical" evidence="8">
    <location>
        <begin position="316"/>
        <end position="337"/>
    </location>
</feature>
<dbReference type="SUPFAM" id="SSF50156">
    <property type="entry name" value="PDZ domain-like"/>
    <property type="match status" value="1"/>
</dbReference>
<organism evidence="10 11">
    <name type="scientific">Gracilibacillus salinarum</name>
    <dbReference type="NCBI Taxonomy" id="2932255"/>
    <lineage>
        <taxon>Bacteria</taxon>
        <taxon>Bacillati</taxon>
        <taxon>Bacillota</taxon>
        <taxon>Bacilli</taxon>
        <taxon>Bacillales</taxon>
        <taxon>Bacillaceae</taxon>
        <taxon>Gracilibacillus</taxon>
    </lineage>
</organism>
<feature type="transmembrane region" description="Helical" evidence="8">
    <location>
        <begin position="93"/>
        <end position="116"/>
    </location>
</feature>